<evidence type="ECO:0000256" key="3">
    <source>
        <dbReference type="ARBA" id="ARBA00015991"/>
    </source>
</evidence>
<proteinExistence type="inferred from homology"/>
<dbReference type="InterPro" id="IPR036046">
    <property type="entry name" value="Acylphosphatase-like_dom_sf"/>
</dbReference>
<evidence type="ECO:0000256" key="1">
    <source>
        <dbReference type="ARBA" id="ARBA00005614"/>
    </source>
</evidence>
<comment type="catalytic activity">
    <reaction evidence="4 5 6">
        <text>an acyl phosphate + H2O = a carboxylate + phosphate + H(+)</text>
        <dbReference type="Rhea" id="RHEA:14965"/>
        <dbReference type="ChEBI" id="CHEBI:15377"/>
        <dbReference type="ChEBI" id="CHEBI:15378"/>
        <dbReference type="ChEBI" id="CHEBI:29067"/>
        <dbReference type="ChEBI" id="CHEBI:43474"/>
        <dbReference type="ChEBI" id="CHEBI:59918"/>
        <dbReference type="EC" id="3.6.1.7"/>
    </reaction>
</comment>
<dbReference type="Proteomes" id="UP001500880">
    <property type="component" value="Unassembled WGS sequence"/>
</dbReference>
<name>A0ABN1AWC7_9BACI</name>
<feature type="active site" evidence="5">
    <location>
        <position position="53"/>
    </location>
</feature>
<accession>A0ABN1AWC7</accession>
<dbReference type="Pfam" id="PF00708">
    <property type="entry name" value="Acylphosphatase"/>
    <property type="match status" value="1"/>
</dbReference>
<feature type="domain" description="Acylphosphatase-like" evidence="8">
    <location>
        <begin position="20"/>
        <end position="107"/>
    </location>
</feature>
<gene>
    <name evidence="9" type="ORF">GCM10008986_08120</name>
</gene>
<evidence type="ECO:0000256" key="2">
    <source>
        <dbReference type="ARBA" id="ARBA00012150"/>
    </source>
</evidence>
<dbReference type="PROSITE" id="PS51160">
    <property type="entry name" value="ACYLPHOSPHATASE_3"/>
    <property type="match status" value="1"/>
</dbReference>
<evidence type="ECO:0000313" key="10">
    <source>
        <dbReference type="Proteomes" id="UP001500880"/>
    </source>
</evidence>
<dbReference type="InterPro" id="IPR001792">
    <property type="entry name" value="Acylphosphatase-like_dom"/>
</dbReference>
<dbReference type="PRINTS" id="PR00112">
    <property type="entry name" value="ACYLPHPHTASE"/>
</dbReference>
<dbReference type="EC" id="3.6.1.7" evidence="2 5"/>
<dbReference type="PANTHER" id="PTHR47268:SF4">
    <property type="entry name" value="ACYLPHOSPHATASE"/>
    <property type="match status" value="1"/>
</dbReference>
<reference evidence="9 10" key="1">
    <citation type="journal article" date="2019" name="Int. J. Syst. Evol. Microbiol.">
        <title>The Global Catalogue of Microorganisms (GCM) 10K type strain sequencing project: providing services to taxonomists for standard genome sequencing and annotation.</title>
        <authorList>
            <consortium name="The Broad Institute Genomics Platform"/>
            <consortium name="The Broad Institute Genome Sequencing Center for Infectious Disease"/>
            <person name="Wu L."/>
            <person name="Ma J."/>
        </authorList>
    </citation>
    <scope>NUCLEOTIDE SEQUENCE [LARGE SCALE GENOMIC DNA]</scope>
    <source>
        <strain evidence="9 10">JCM 12389</strain>
    </source>
</reference>
<keyword evidence="10" id="KW-1185">Reference proteome</keyword>
<evidence type="ECO:0000259" key="8">
    <source>
        <dbReference type="PROSITE" id="PS51160"/>
    </source>
</evidence>
<evidence type="ECO:0000256" key="4">
    <source>
        <dbReference type="ARBA" id="ARBA00047645"/>
    </source>
</evidence>
<dbReference type="InterPro" id="IPR020456">
    <property type="entry name" value="Acylphosphatase"/>
</dbReference>
<protein>
    <recommendedName>
        <fullName evidence="3 5">Acylphosphatase</fullName>
        <ecNumber evidence="2 5">3.6.1.7</ecNumber>
    </recommendedName>
</protein>
<comment type="similarity">
    <text evidence="1 7">Belongs to the acylphosphatase family.</text>
</comment>
<sequence>MMYELFYPILLVKTEVIDMHAHVIVSGRVQGVGFRATAWQKASEYGLNGYARNLPDGTVEMEIEGPEDSVEDYLKDVKKGLSPFIRVENMEVTRSETEKGFKRFRME</sequence>
<dbReference type="SUPFAM" id="SSF54975">
    <property type="entry name" value="Acylphosphatase/BLUF domain-like"/>
    <property type="match status" value="1"/>
</dbReference>
<evidence type="ECO:0000313" key="9">
    <source>
        <dbReference type="EMBL" id="GAA0485227.1"/>
    </source>
</evidence>
<evidence type="ECO:0000256" key="5">
    <source>
        <dbReference type="PROSITE-ProRule" id="PRU00520"/>
    </source>
</evidence>
<evidence type="ECO:0000256" key="7">
    <source>
        <dbReference type="RuleBase" id="RU004168"/>
    </source>
</evidence>
<comment type="caution">
    <text evidence="9">The sequence shown here is derived from an EMBL/GenBank/DDBJ whole genome shotgun (WGS) entry which is preliminary data.</text>
</comment>
<dbReference type="InterPro" id="IPR017968">
    <property type="entry name" value="Acylphosphatase_CS"/>
</dbReference>
<dbReference type="PANTHER" id="PTHR47268">
    <property type="entry name" value="ACYLPHOSPHATASE"/>
    <property type="match status" value="1"/>
</dbReference>
<organism evidence="9 10">
    <name type="scientific">Salinibacillus aidingensis</name>
    <dbReference type="NCBI Taxonomy" id="237684"/>
    <lineage>
        <taxon>Bacteria</taxon>
        <taxon>Bacillati</taxon>
        <taxon>Bacillota</taxon>
        <taxon>Bacilli</taxon>
        <taxon>Bacillales</taxon>
        <taxon>Bacillaceae</taxon>
        <taxon>Salinibacillus</taxon>
    </lineage>
</organism>
<keyword evidence="5 6" id="KW-0378">Hydrolase</keyword>
<feature type="active site" evidence="5">
    <location>
        <position position="35"/>
    </location>
</feature>
<dbReference type="PROSITE" id="PS00151">
    <property type="entry name" value="ACYLPHOSPHATASE_2"/>
    <property type="match status" value="1"/>
</dbReference>
<evidence type="ECO:0000256" key="6">
    <source>
        <dbReference type="RuleBase" id="RU000553"/>
    </source>
</evidence>
<dbReference type="Gene3D" id="3.30.70.100">
    <property type="match status" value="1"/>
</dbReference>
<dbReference type="PROSITE" id="PS00150">
    <property type="entry name" value="ACYLPHOSPHATASE_1"/>
    <property type="match status" value="1"/>
</dbReference>
<dbReference type="EMBL" id="BAAADO010000002">
    <property type="protein sequence ID" value="GAA0485227.1"/>
    <property type="molecule type" value="Genomic_DNA"/>
</dbReference>